<dbReference type="PANTHER" id="PTHR23429">
    <property type="entry name" value="GLUCOSE-6-PHOSPHATE 1-DEHYDROGENASE G6PD"/>
    <property type="match status" value="1"/>
</dbReference>
<dbReference type="GO" id="GO:0004345">
    <property type="term" value="F:glucose-6-phosphate dehydrogenase activity"/>
    <property type="evidence" value="ECO:0007669"/>
    <property type="project" value="InterPro"/>
</dbReference>
<dbReference type="GO" id="GO:0050661">
    <property type="term" value="F:NADP binding"/>
    <property type="evidence" value="ECO:0007669"/>
    <property type="project" value="InterPro"/>
</dbReference>
<dbReference type="SUPFAM" id="SSF55347">
    <property type="entry name" value="Glyceraldehyde-3-phosphate dehydrogenase-like, C-terminal domain"/>
    <property type="match status" value="1"/>
</dbReference>
<gene>
    <name evidence="8" type="ORF">SAMN04489750_3086</name>
</gene>
<evidence type="ECO:0000313" key="9">
    <source>
        <dbReference type="Proteomes" id="UP000250028"/>
    </source>
</evidence>
<keyword evidence="2" id="KW-0313">Glucose metabolism</keyword>
<evidence type="ECO:0000256" key="5">
    <source>
        <dbReference type="ARBA" id="ARBA00023277"/>
    </source>
</evidence>
<evidence type="ECO:0000256" key="3">
    <source>
        <dbReference type="ARBA" id="ARBA00022857"/>
    </source>
</evidence>
<accession>A0A2Y8ZW01</accession>
<dbReference type="Gene3D" id="3.30.360.10">
    <property type="entry name" value="Dihydrodipicolinate Reductase, domain 2"/>
    <property type="match status" value="1"/>
</dbReference>
<dbReference type="EMBL" id="UESZ01000001">
    <property type="protein sequence ID" value="SSA35716.1"/>
    <property type="molecule type" value="Genomic_DNA"/>
</dbReference>
<dbReference type="PIRSF" id="PIRSF000110">
    <property type="entry name" value="G6PD"/>
    <property type="match status" value="1"/>
</dbReference>
<dbReference type="InterPro" id="IPR001282">
    <property type="entry name" value="G6P_DH"/>
</dbReference>
<dbReference type="OrthoDB" id="9802739at2"/>
<dbReference type="Pfam" id="PF00479">
    <property type="entry name" value="G6PD_N"/>
    <property type="match status" value="1"/>
</dbReference>
<keyword evidence="9" id="KW-1185">Reference proteome</keyword>
<keyword evidence="4" id="KW-0560">Oxidoreductase</keyword>
<dbReference type="Proteomes" id="UP000250028">
    <property type="component" value="Unassembled WGS sequence"/>
</dbReference>
<dbReference type="RefSeq" id="WP_109687179.1">
    <property type="nucleotide sequence ID" value="NZ_QGDN01000001.1"/>
</dbReference>
<evidence type="ECO:0000313" key="8">
    <source>
        <dbReference type="EMBL" id="SSA35716.1"/>
    </source>
</evidence>
<dbReference type="PANTHER" id="PTHR23429:SF0">
    <property type="entry name" value="GLUCOSE-6-PHOSPHATE 1-DEHYDROGENASE"/>
    <property type="match status" value="1"/>
</dbReference>
<dbReference type="GO" id="GO:0005829">
    <property type="term" value="C:cytosol"/>
    <property type="evidence" value="ECO:0007669"/>
    <property type="project" value="TreeGrafter"/>
</dbReference>
<dbReference type="InterPro" id="IPR022674">
    <property type="entry name" value="G6P_DH_NAD-bd"/>
</dbReference>
<dbReference type="PRINTS" id="PR00079">
    <property type="entry name" value="G6PDHDRGNASE"/>
</dbReference>
<evidence type="ECO:0000256" key="2">
    <source>
        <dbReference type="ARBA" id="ARBA00022526"/>
    </source>
</evidence>
<dbReference type="InterPro" id="IPR022675">
    <property type="entry name" value="G6P_DH_C"/>
</dbReference>
<keyword evidence="5" id="KW-0119">Carbohydrate metabolism</keyword>
<dbReference type="Gene3D" id="3.40.50.720">
    <property type="entry name" value="NAD(P)-binding Rossmann-like Domain"/>
    <property type="match status" value="1"/>
</dbReference>
<dbReference type="NCBIfam" id="NF009492">
    <property type="entry name" value="PRK12853.1-3"/>
    <property type="match status" value="1"/>
</dbReference>
<evidence type="ECO:0000259" key="6">
    <source>
        <dbReference type="Pfam" id="PF00479"/>
    </source>
</evidence>
<comment type="pathway">
    <text evidence="1">Carbohydrate degradation; pentose phosphate pathway; D-ribulose 5-phosphate from D-glucose 6-phosphate (oxidative stage): step 1/3.</text>
</comment>
<organism evidence="8 9">
    <name type="scientific">Branchiibius hedensis</name>
    <dbReference type="NCBI Taxonomy" id="672460"/>
    <lineage>
        <taxon>Bacteria</taxon>
        <taxon>Bacillati</taxon>
        <taxon>Actinomycetota</taxon>
        <taxon>Actinomycetes</taxon>
        <taxon>Micrococcales</taxon>
        <taxon>Dermacoccaceae</taxon>
        <taxon>Branchiibius</taxon>
    </lineage>
</organism>
<feature type="domain" description="Glucose-6-phosphate dehydrogenase NAD-binding" evidence="6">
    <location>
        <begin position="21"/>
        <end position="187"/>
    </location>
</feature>
<feature type="domain" description="Glucose-6-phosphate dehydrogenase C-terminal" evidence="7">
    <location>
        <begin position="191"/>
        <end position="465"/>
    </location>
</feature>
<reference evidence="9" key="1">
    <citation type="submission" date="2016-10" db="EMBL/GenBank/DDBJ databases">
        <authorList>
            <person name="Varghese N."/>
            <person name="Submissions S."/>
        </authorList>
    </citation>
    <scope>NUCLEOTIDE SEQUENCE [LARGE SCALE GENOMIC DNA]</scope>
    <source>
        <strain evidence="9">DSM 22951</strain>
    </source>
</reference>
<dbReference type="SUPFAM" id="SSF51735">
    <property type="entry name" value="NAD(P)-binding Rossmann-fold domains"/>
    <property type="match status" value="1"/>
</dbReference>
<sequence length="470" mass="51415">MSPTARRKAATHAPQPATLLILGAGGDLTHRLLLPGLASLLMVEDDRDVRVIGADRAAKTATQWRALMKDSFDAAGAPAKVLRRAQKGTKYLEADLLDPDHLQSVIDECATGSPLVIFFALPPAVTAKICDLLQNIELPHPTRLALEKPFGTDARSAHTLNQTLLRVVPESQIFRVDHFLGVSTVLNLIGLRFSNRLLQPVWNSESIERVEIVYDEALALEGRAGYYDTAGALRDMLQSHLLQVMGLFAMESIATLEPTEVHDQIVQALRATRVWGNNPRRAGKRARYTAGKIGDRKIPSYVNEKGVDPARNTETLAQLTLEINNNRWKGVPITLRSGKALGVARKQIVAYFREVPHVPTGFSGTEAADRLVIDLKPGAVTFVLSMNAEGGPYDLEQKELRAELAPGRMQPYGEILADILDGQTLLSVRGDAAEECWRIVQPVLKAFSDNKIPLEEYPAGSDGPSGWLPA</sequence>
<evidence type="ECO:0000259" key="7">
    <source>
        <dbReference type="Pfam" id="PF02781"/>
    </source>
</evidence>
<name>A0A2Y8ZW01_9MICO</name>
<dbReference type="GO" id="GO:0009051">
    <property type="term" value="P:pentose-phosphate shunt, oxidative branch"/>
    <property type="evidence" value="ECO:0007669"/>
    <property type="project" value="TreeGrafter"/>
</dbReference>
<dbReference type="AlphaFoldDB" id="A0A2Y8ZW01"/>
<dbReference type="Pfam" id="PF02781">
    <property type="entry name" value="G6PD_C"/>
    <property type="match status" value="1"/>
</dbReference>
<protein>
    <submittedName>
        <fullName evidence="8">Glucose-6-phosphate 1-dehydrogenase</fullName>
    </submittedName>
</protein>
<evidence type="ECO:0000256" key="4">
    <source>
        <dbReference type="ARBA" id="ARBA00023002"/>
    </source>
</evidence>
<keyword evidence="3" id="KW-0521">NADP</keyword>
<proteinExistence type="predicted"/>
<evidence type="ECO:0000256" key="1">
    <source>
        <dbReference type="ARBA" id="ARBA00004937"/>
    </source>
</evidence>
<dbReference type="InterPro" id="IPR036291">
    <property type="entry name" value="NAD(P)-bd_dom_sf"/>
</dbReference>
<dbReference type="GO" id="GO:0006006">
    <property type="term" value="P:glucose metabolic process"/>
    <property type="evidence" value="ECO:0007669"/>
    <property type="project" value="UniProtKB-KW"/>
</dbReference>